<feature type="domain" description="HTH cro/C1-type" evidence="1">
    <location>
        <begin position="15"/>
        <end position="74"/>
    </location>
</feature>
<dbReference type="Proteomes" id="UP000095662">
    <property type="component" value="Unassembled WGS sequence"/>
</dbReference>
<evidence type="ECO:0000313" key="3">
    <source>
        <dbReference type="Proteomes" id="UP000095662"/>
    </source>
</evidence>
<dbReference type="InterPro" id="IPR010982">
    <property type="entry name" value="Lambda_DNA-bd_dom_sf"/>
</dbReference>
<dbReference type="CDD" id="cd00093">
    <property type="entry name" value="HTH_XRE"/>
    <property type="match status" value="1"/>
</dbReference>
<dbReference type="GO" id="GO:0003677">
    <property type="term" value="F:DNA binding"/>
    <property type="evidence" value="ECO:0007669"/>
    <property type="project" value="InterPro"/>
</dbReference>
<dbReference type="Pfam" id="PF13560">
    <property type="entry name" value="HTH_31"/>
    <property type="match status" value="1"/>
</dbReference>
<dbReference type="AlphaFoldDB" id="A0A174ZMG2"/>
<proteinExistence type="predicted"/>
<dbReference type="EMBL" id="CZBY01000007">
    <property type="protein sequence ID" value="CUQ85498.1"/>
    <property type="molecule type" value="Genomic_DNA"/>
</dbReference>
<reference evidence="2 3" key="1">
    <citation type="submission" date="2015-09" db="EMBL/GenBank/DDBJ databases">
        <authorList>
            <consortium name="Pathogen Informatics"/>
        </authorList>
    </citation>
    <scope>NUCLEOTIDE SEQUENCE [LARGE SCALE GENOMIC DNA]</scope>
    <source>
        <strain evidence="2 3">2789STDY5834928</strain>
    </source>
</reference>
<dbReference type="STRING" id="39492.ERS852540_01110"/>
<protein>
    <submittedName>
        <fullName evidence="2">Helix-turn-helix domain</fullName>
    </submittedName>
</protein>
<dbReference type="SMART" id="SM00530">
    <property type="entry name" value="HTH_XRE"/>
    <property type="match status" value="1"/>
</dbReference>
<evidence type="ECO:0000313" key="2">
    <source>
        <dbReference type="EMBL" id="CUQ85498.1"/>
    </source>
</evidence>
<accession>A0A174ZMG2</accession>
<gene>
    <name evidence="2" type="ORF">ERS852540_01110</name>
</gene>
<evidence type="ECO:0000259" key="1">
    <source>
        <dbReference type="PROSITE" id="PS50943"/>
    </source>
</evidence>
<dbReference type="InterPro" id="IPR001387">
    <property type="entry name" value="Cro/C1-type_HTH"/>
</dbReference>
<dbReference type="Gene3D" id="1.10.260.40">
    <property type="entry name" value="lambda repressor-like DNA-binding domains"/>
    <property type="match status" value="1"/>
</dbReference>
<name>A0A174ZMG2_9FIRM</name>
<dbReference type="PROSITE" id="PS50943">
    <property type="entry name" value="HTH_CROC1"/>
    <property type="match status" value="1"/>
</dbReference>
<dbReference type="OrthoDB" id="199610at2"/>
<sequence>MEQKLRRDLNIGMNLRRLRIEHGYSQESLCIELQRHGIDIGRSAYQKYEEGRLNVKISVLIALKSLYECSYDDFFSGLTPEE</sequence>
<organism evidence="2 3">
    <name type="scientific">[Eubacterium] siraeum</name>
    <dbReference type="NCBI Taxonomy" id="39492"/>
    <lineage>
        <taxon>Bacteria</taxon>
        <taxon>Bacillati</taxon>
        <taxon>Bacillota</taxon>
        <taxon>Clostridia</taxon>
        <taxon>Eubacteriales</taxon>
        <taxon>Oscillospiraceae</taxon>
        <taxon>Oscillospiraceae incertae sedis</taxon>
    </lineage>
</organism>
<dbReference type="SUPFAM" id="SSF47413">
    <property type="entry name" value="lambda repressor-like DNA-binding domains"/>
    <property type="match status" value="1"/>
</dbReference>